<keyword evidence="7" id="KW-0539">Nucleus</keyword>
<evidence type="ECO:0000256" key="3">
    <source>
        <dbReference type="ARBA" id="ARBA00022478"/>
    </source>
</evidence>
<dbReference type="GO" id="GO:0003899">
    <property type="term" value="F:DNA-directed RNA polymerase activity"/>
    <property type="evidence" value="ECO:0007669"/>
    <property type="project" value="InterPro"/>
</dbReference>
<keyword evidence="6" id="KW-0862">Zinc</keyword>
<dbReference type="GO" id="GO:0006363">
    <property type="term" value="P:termination of RNA polymerase I transcription"/>
    <property type="evidence" value="ECO:0007669"/>
    <property type="project" value="TreeGrafter"/>
</dbReference>
<dbReference type="STRING" id="6185.A0A095AW08"/>
<feature type="domain" description="TFIIS-type" evidence="11">
    <location>
        <begin position="163"/>
        <end position="203"/>
    </location>
</feature>
<evidence type="ECO:0000313" key="12">
    <source>
        <dbReference type="EMBL" id="KGB38746.1"/>
    </source>
</evidence>
<dbReference type="PROSITE" id="PS51133">
    <property type="entry name" value="ZF_TFIIS_2"/>
    <property type="match status" value="1"/>
</dbReference>
<keyword evidence="5 10" id="KW-0863">Zinc-finger</keyword>
<dbReference type="GO" id="GO:0003676">
    <property type="term" value="F:nucleic acid binding"/>
    <property type="evidence" value="ECO:0007669"/>
    <property type="project" value="InterPro"/>
</dbReference>
<evidence type="ECO:0000256" key="4">
    <source>
        <dbReference type="ARBA" id="ARBA00022723"/>
    </source>
</evidence>
<evidence type="ECO:0000256" key="5">
    <source>
        <dbReference type="ARBA" id="ARBA00022771"/>
    </source>
</evidence>
<keyword evidence="3 12" id="KW-0804">Transcription</keyword>
<gene>
    <name evidence="12" type="ORF">MS3_07145</name>
</gene>
<evidence type="ECO:0000256" key="10">
    <source>
        <dbReference type="PROSITE-ProRule" id="PRU00472"/>
    </source>
</evidence>
<dbReference type="Gene3D" id="2.20.25.10">
    <property type="match status" value="1"/>
</dbReference>
<dbReference type="InterPro" id="IPR034004">
    <property type="entry name" value="Zn_ribbon_RPA12_C"/>
</dbReference>
<dbReference type="SUPFAM" id="SSF57783">
    <property type="entry name" value="Zinc beta-ribbon"/>
    <property type="match status" value="1"/>
</dbReference>
<keyword evidence="3 12" id="KW-0240">DNA-directed RNA polymerase</keyword>
<accession>A0A095AW08</accession>
<proteinExistence type="predicted"/>
<comment type="function">
    <text evidence="9">Core component of RNA polymerase I (Pol I), a DNA-dependent RNA polymerase which synthesizes ribosomal RNA precursors using the four ribonucleoside triphosphates as substrates. Can mediate Pol I proofreading of the nascent RNA transcript. Anchors into the Pol I active site to monitor transcription fidelity and cleave mis-incorporated 5'-ribonucleotides.</text>
</comment>
<dbReference type="CDD" id="cd10507">
    <property type="entry name" value="Zn-ribbon_RPA12"/>
    <property type="match status" value="1"/>
</dbReference>
<sequence length="206" mass="23355">MGRLYGTLHLANLVHYPPSLYLRFINSLVNPNLGSVISCTGSMLQKHSNPPLGLERIHRYFCYVCGTLLPHKLEVHDLLVCRKCKTSTCMHWFSNMDATFNTEAKSGKINQFNDDEYESTSLFFPSMIRGAKKILRSEIALKEALESQFENGTSQPTFDGPTIRKECAYCGNDRMTYVTLQTRSADEGQTVIYTCTQCSKKEIENT</sequence>
<dbReference type="SMART" id="SM00440">
    <property type="entry name" value="ZnF_C2C2"/>
    <property type="match status" value="1"/>
</dbReference>
<reference evidence="12" key="1">
    <citation type="journal article" date="2012" name="Nat. Genet.">
        <title>Whole-genome sequence of Schistosoma haematobium.</title>
        <authorList>
            <person name="Young N.D."/>
            <person name="Jex A.R."/>
            <person name="Li B."/>
            <person name="Liu S."/>
            <person name="Yang L."/>
            <person name="Xiong Z."/>
            <person name="Li Y."/>
            <person name="Cantacessi C."/>
            <person name="Hall R.S."/>
            <person name="Xu X."/>
            <person name="Chen F."/>
            <person name="Wu X."/>
            <person name="Zerlotini A."/>
            <person name="Oliveira G."/>
            <person name="Hofmann A."/>
            <person name="Zhang G."/>
            <person name="Fang X."/>
            <person name="Kang Y."/>
            <person name="Campbell B.E."/>
            <person name="Loukas A."/>
            <person name="Ranganathan S."/>
            <person name="Rollinson D."/>
            <person name="Rinaldi G."/>
            <person name="Brindley P.J."/>
            <person name="Yang H."/>
            <person name="Wang J."/>
            <person name="Wang J."/>
            <person name="Gasser R.B."/>
        </authorList>
    </citation>
    <scope>NUCLEOTIDE SEQUENCE [LARGE SCALE GENOMIC DNA]</scope>
</reference>
<organism evidence="12">
    <name type="scientific">Schistosoma haematobium</name>
    <name type="common">Blood fluke</name>
    <dbReference type="NCBI Taxonomy" id="6185"/>
    <lineage>
        <taxon>Eukaryota</taxon>
        <taxon>Metazoa</taxon>
        <taxon>Spiralia</taxon>
        <taxon>Lophotrochozoa</taxon>
        <taxon>Platyhelminthes</taxon>
        <taxon>Trematoda</taxon>
        <taxon>Digenea</taxon>
        <taxon>Strigeidida</taxon>
        <taxon>Schistosomatoidea</taxon>
        <taxon>Schistosomatidae</taxon>
        <taxon>Schistosoma</taxon>
    </lineage>
</organism>
<dbReference type="AlphaFoldDB" id="A0A095AW08"/>
<dbReference type="EMBL" id="KL251071">
    <property type="protein sequence ID" value="KGB38746.1"/>
    <property type="molecule type" value="Genomic_DNA"/>
</dbReference>
<evidence type="ECO:0000256" key="1">
    <source>
        <dbReference type="ARBA" id="ARBA00004604"/>
    </source>
</evidence>
<comment type="subcellular location">
    <subcellularLocation>
        <location evidence="1">Nucleus</location>
        <location evidence="1">Nucleolus</location>
    </subcellularLocation>
</comment>
<evidence type="ECO:0000256" key="9">
    <source>
        <dbReference type="ARBA" id="ARBA00044497"/>
    </source>
</evidence>
<protein>
    <recommendedName>
        <fullName evidence="2">DNA-directed RNA polymerase I subunit RPA12</fullName>
    </recommendedName>
    <alternativeName>
        <fullName evidence="8">DNA-directed RNA polymerase I subunit H</fullName>
    </alternativeName>
</protein>
<dbReference type="Pfam" id="PF01096">
    <property type="entry name" value="Zn_ribbon_TFIIS"/>
    <property type="match status" value="1"/>
</dbReference>
<dbReference type="InterPro" id="IPR012164">
    <property type="entry name" value="Rpa12/Rpb9/Rpc10/TFS"/>
</dbReference>
<evidence type="ECO:0000256" key="8">
    <source>
        <dbReference type="ARBA" id="ARBA00031781"/>
    </source>
</evidence>
<dbReference type="GO" id="GO:0008270">
    <property type="term" value="F:zinc ion binding"/>
    <property type="evidence" value="ECO:0007669"/>
    <property type="project" value="UniProtKB-KW"/>
</dbReference>
<evidence type="ECO:0000256" key="6">
    <source>
        <dbReference type="ARBA" id="ARBA00022833"/>
    </source>
</evidence>
<name>A0A095AW08_SCHHA</name>
<evidence type="ECO:0000256" key="2">
    <source>
        <dbReference type="ARBA" id="ARBA00018784"/>
    </source>
</evidence>
<dbReference type="PANTHER" id="PTHR11239">
    <property type="entry name" value="DNA-DIRECTED RNA POLYMERASE"/>
    <property type="match status" value="1"/>
</dbReference>
<evidence type="ECO:0000256" key="7">
    <source>
        <dbReference type="ARBA" id="ARBA00023242"/>
    </source>
</evidence>
<dbReference type="PROSITE" id="PS00466">
    <property type="entry name" value="ZF_TFIIS_1"/>
    <property type="match status" value="1"/>
</dbReference>
<dbReference type="GO" id="GO:0005736">
    <property type="term" value="C:RNA polymerase I complex"/>
    <property type="evidence" value="ECO:0007669"/>
    <property type="project" value="TreeGrafter"/>
</dbReference>
<keyword evidence="4" id="KW-0479">Metal-binding</keyword>
<dbReference type="InterPro" id="IPR001222">
    <property type="entry name" value="Znf_TFIIS"/>
</dbReference>
<evidence type="ECO:0000259" key="11">
    <source>
        <dbReference type="PROSITE" id="PS51133"/>
    </source>
</evidence>
<dbReference type="PANTHER" id="PTHR11239:SF14">
    <property type="entry name" value="DNA-DIRECTED RNA POLYMERASE I SUBUNIT RPA12"/>
    <property type="match status" value="1"/>
</dbReference>